<accession>X0X179</accession>
<dbReference type="NCBIfam" id="TIGR00229">
    <property type="entry name" value="sensory_box"/>
    <property type="match status" value="1"/>
</dbReference>
<name>X0X179_9ZZZZ</name>
<dbReference type="EMBL" id="BARS01047137">
    <property type="protein sequence ID" value="GAG36765.1"/>
    <property type="molecule type" value="Genomic_DNA"/>
</dbReference>
<organism evidence="3">
    <name type="scientific">marine sediment metagenome</name>
    <dbReference type="NCBI Taxonomy" id="412755"/>
    <lineage>
        <taxon>unclassified sequences</taxon>
        <taxon>metagenomes</taxon>
        <taxon>ecological metagenomes</taxon>
    </lineage>
</organism>
<feature type="domain" description="PAC" evidence="2">
    <location>
        <begin position="71"/>
        <end position="128"/>
    </location>
</feature>
<dbReference type="SUPFAM" id="SSF55785">
    <property type="entry name" value="PYP-like sensor domain (PAS domain)"/>
    <property type="match status" value="1"/>
</dbReference>
<dbReference type="InterPro" id="IPR013656">
    <property type="entry name" value="PAS_4"/>
</dbReference>
<dbReference type="PROSITE" id="PS50112">
    <property type="entry name" value="PAS"/>
    <property type="match status" value="1"/>
</dbReference>
<evidence type="ECO:0000313" key="3">
    <source>
        <dbReference type="EMBL" id="GAG36765.1"/>
    </source>
</evidence>
<dbReference type="PROSITE" id="PS50113">
    <property type="entry name" value="PAC"/>
    <property type="match status" value="1"/>
</dbReference>
<evidence type="ECO:0000259" key="1">
    <source>
        <dbReference type="PROSITE" id="PS50112"/>
    </source>
</evidence>
<dbReference type="CDD" id="cd00130">
    <property type="entry name" value="PAS"/>
    <property type="match status" value="1"/>
</dbReference>
<evidence type="ECO:0008006" key="4">
    <source>
        <dbReference type="Google" id="ProtNLM"/>
    </source>
</evidence>
<proteinExistence type="predicted"/>
<dbReference type="Pfam" id="PF08448">
    <property type="entry name" value="PAS_4"/>
    <property type="match status" value="1"/>
</dbReference>
<protein>
    <recommendedName>
        <fullName evidence="4">PAS domain-containing protein</fullName>
    </recommendedName>
</protein>
<feature type="non-terminal residue" evidence="3">
    <location>
        <position position="128"/>
    </location>
</feature>
<reference evidence="3" key="1">
    <citation type="journal article" date="2014" name="Front. Microbiol.">
        <title>High frequency of phylogenetically diverse reductive dehalogenase-homologous genes in deep subseafloor sedimentary metagenomes.</title>
        <authorList>
            <person name="Kawai M."/>
            <person name="Futagami T."/>
            <person name="Toyoda A."/>
            <person name="Takaki Y."/>
            <person name="Nishi S."/>
            <person name="Hori S."/>
            <person name="Arai W."/>
            <person name="Tsubouchi T."/>
            <person name="Morono Y."/>
            <person name="Uchiyama I."/>
            <person name="Ito T."/>
            <person name="Fujiyama A."/>
            <person name="Inagaki F."/>
            <person name="Takami H."/>
        </authorList>
    </citation>
    <scope>NUCLEOTIDE SEQUENCE</scope>
    <source>
        <strain evidence="3">Expedition CK06-06</strain>
    </source>
</reference>
<dbReference type="InterPro" id="IPR035965">
    <property type="entry name" value="PAS-like_dom_sf"/>
</dbReference>
<comment type="caution">
    <text evidence="3">The sequence shown here is derived from an EMBL/GenBank/DDBJ whole genome shotgun (WGS) entry which is preliminary data.</text>
</comment>
<dbReference type="InterPro" id="IPR000700">
    <property type="entry name" value="PAS-assoc_C"/>
</dbReference>
<dbReference type="Gene3D" id="3.30.450.20">
    <property type="entry name" value="PAS domain"/>
    <property type="match status" value="1"/>
</dbReference>
<gene>
    <name evidence="3" type="ORF">S01H1_70847</name>
</gene>
<dbReference type="SMART" id="SM00091">
    <property type="entry name" value="PAS"/>
    <property type="match status" value="1"/>
</dbReference>
<feature type="domain" description="PAS" evidence="1">
    <location>
        <begin position="11"/>
        <end position="81"/>
    </location>
</feature>
<evidence type="ECO:0000259" key="2">
    <source>
        <dbReference type="PROSITE" id="PS50113"/>
    </source>
</evidence>
<sequence length="128" mass="15126">MRTEKLKKSEEQKLTQILLENHPDFIYFKDSNGRFQHVSKSFCEFFRCSKEDIIGKTDLELFPEEAAKQMHEEDLRVINTGIPLINKEENAKGIWFLTTKIPWYDKDGKKKGLFGISRDITERKKTEL</sequence>
<dbReference type="InterPro" id="IPR000014">
    <property type="entry name" value="PAS"/>
</dbReference>
<dbReference type="AlphaFoldDB" id="X0X179"/>